<keyword evidence="5" id="KW-0805">Transcription regulation</keyword>
<evidence type="ECO:0000256" key="1">
    <source>
        <dbReference type="ARBA" id="ARBA00004123"/>
    </source>
</evidence>
<feature type="compositionally biased region" description="Basic and acidic residues" evidence="9">
    <location>
        <begin position="257"/>
        <end position="272"/>
    </location>
</feature>
<dbReference type="InterPro" id="IPR052426">
    <property type="entry name" value="Plant_dev_regulator"/>
</dbReference>
<dbReference type="OrthoDB" id="1708403at2759"/>
<proteinExistence type="predicted"/>
<dbReference type="PROSITE" id="PS50157">
    <property type="entry name" value="ZINC_FINGER_C2H2_2"/>
    <property type="match status" value="1"/>
</dbReference>
<dbReference type="SMART" id="SM00355">
    <property type="entry name" value="ZnF_C2H2"/>
    <property type="match status" value="1"/>
</dbReference>
<dbReference type="PANTHER" id="PTHR45801">
    <property type="entry name" value="OS07G0101800 PROTEIN"/>
    <property type="match status" value="1"/>
</dbReference>
<feature type="region of interest" description="Disordered" evidence="9">
    <location>
        <begin position="96"/>
        <end position="124"/>
    </location>
</feature>
<dbReference type="Proteomes" id="UP000652761">
    <property type="component" value="Unassembled WGS sequence"/>
</dbReference>
<evidence type="ECO:0000256" key="8">
    <source>
        <dbReference type="PROSITE-ProRule" id="PRU00042"/>
    </source>
</evidence>
<keyword evidence="12" id="KW-1185">Reference proteome</keyword>
<evidence type="ECO:0000256" key="7">
    <source>
        <dbReference type="ARBA" id="ARBA00023242"/>
    </source>
</evidence>
<keyword evidence="3 8" id="KW-0863">Zinc-finger</keyword>
<dbReference type="PROSITE" id="PS00028">
    <property type="entry name" value="ZINC_FINGER_C2H2_1"/>
    <property type="match status" value="1"/>
</dbReference>
<feature type="domain" description="C2H2-type" evidence="10">
    <location>
        <begin position="60"/>
        <end position="87"/>
    </location>
</feature>
<evidence type="ECO:0000313" key="12">
    <source>
        <dbReference type="Proteomes" id="UP000652761"/>
    </source>
</evidence>
<accession>A0A843TJ94</accession>
<keyword evidence="2" id="KW-0479">Metal-binding</keyword>
<evidence type="ECO:0000256" key="3">
    <source>
        <dbReference type="ARBA" id="ARBA00022771"/>
    </source>
</evidence>
<evidence type="ECO:0000256" key="6">
    <source>
        <dbReference type="ARBA" id="ARBA00023163"/>
    </source>
</evidence>
<feature type="region of interest" description="Disordered" evidence="9">
    <location>
        <begin position="243"/>
        <end position="273"/>
    </location>
</feature>
<comment type="subcellular location">
    <subcellularLocation>
        <location evidence="1">Nucleus</location>
    </subcellularLocation>
</comment>
<dbReference type="GO" id="GO:0005634">
    <property type="term" value="C:nucleus"/>
    <property type="evidence" value="ECO:0007669"/>
    <property type="project" value="UniProtKB-SubCell"/>
</dbReference>
<evidence type="ECO:0000256" key="4">
    <source>
        <dbReference type="ARBA" id="ARBA00022833"/>
    </source>
</evidence>
<dbReference type="AlphaFoldDB" id="A0A843TJ94"/>
<dbReference type="EMBL" id="NMUH01000040">
    <property type="protein sequence ID" value="MQL69553.1"/>
    <property type="molecule type" value="Genomic_DNA"/>
</dbReference>
<name>A0A843TJ94_COLES</name>
<sequence>MEQSRYLMWTKRKPVGKPHLPTFASGASAAASYGYSWEEQAFAEDSAGRFGGCVWPPRSYSCSFCRREFKSAQALGGHMNVHRRDRARLKMSTTSHVESSDHLHQQPLHQHLSNPCPPLAAAQHPSSPQVCTAVHYSSRNPRATHGVAASPPSSPRVSMASLKNSSEQPSLVSASSASSWVKEDRKGCLFSISLGHPELKLGRESMQLEEMGCGEERDADRKDEEEAISRKRRRIDVATPFAVRSSLSDGDGSALQSERERKTEREGERVKQGSELVLHGSLRAEEAVRVCVAFAPKLAD</sequence>
<gene>
    <name evidence="11" type="ORF">Taro_001837</name>
</gene>
<keyword evidence="7" id="KW-0539">Nucleus</keyword>
<dbReference type="PANTHER" id="PTHR45801:SF107">
    <property type="entry name" value="TRANSCRIPTIONAL REGULATOR SUPERMAN-LIKE"/>
    <property type="match status" value="1"/>
</dbReference>
<keyword evidence="4" id="KW-0862">Zinc</keyword>
<dbReference type="InterPro" id="IPR036236">
    <property type="entry name" value="Znf_C2H2_sf"/>
</dbReference>
<feature type="region of interest" description="Disordered" evidence="9">
    <location>
        <begin position="142"/>
        <end position="178"/>
    </location>
</feature>
<dbReference type="GO" id="GO:0008270">
    <property type="term" value="F:zinc ion binding"/>
    <property type="evidence" value="ECO:0007669"/>
    <property type="project" value="UniProtKB-KW"/>
</dbReference>
<evidence type="ECO:0000256" key="9">
    <source>
        <dbReference type="SAM" id="MobiDB-lite"/>
    </source>
</evidence>
<dbReference type="Pfam" id="PF13912">
    <property type="entry name" value="zf-C2H2_6"/>
    <property type="match status" value="1"/>
</dbReference>
<reference evidence="11" key="1">
    <citation type="submission" date="2017-07" db="EMBL/GenBank/DDBJ databases">
        <title>Taro Niue Genome Assembly and Annotation.</title>
        <authorList>
            <person name="Atibalentja N."/>
            <person name="Keating K."/>
            <person name="Fields C.J."/>
        </authorList>
    </citation>
    <scope>NUCLEOTIDE SEQUENCE</scope>
    <source>
        <strain evidence="11">Niue_2</strain>
        <tissue evidence="11">Leaf</tissue>
    </source>
</reference>
<protein>
    <recommendedName>
        <fullName evidence="10">C2H2-type domain-containing protein</fullName>
    </recommendedName>
</protein>
<dbReference type="Gene3D" id="3.30.160.60">
    <property type="entry name" value="Classic Zinc Finger"/>
    <property type="match status" value="1"/>
</dbReference>
<evidence type="ECO:0000259" key="10">
    <source>
        <dbReference type="PROSITE" id="PS50157"/>
    </source>
</evidence>
<evidence type="ECO:0000256" key="2">
    <source>
        <dbReference type="ARBA" id="ARBA00022723"/>
    </source>
</evidence>
<evidence type="ECO:0000313" key="11">
    <source>
        <dbReference type="EMBL" id="MQL69553.1"/>
    </source>
</evidence>
<dbReference type="SUPFAM" id="SSF57667">
    <property type="entry name" value="beta-beta-alpha zinc fingers"/>
    <property type="match status" value="1"/>
</dbReference>
<dbReference type="InterPro" id="IPR013087">
    <property type="entry name" value="Znf_C2H2_type"/>
</dbReference>
<feature type="compositionally biased region" description="Low complexity" evidence="9">
    <location>
        <begin position="148"/>
        <end position="178"/>
    </location>
</feature>
<organism evidence="11 12">
    <name type="scientific">Colocasia esculenta</name>
    <name type="common">Wild taro</name>
    <name type="synonym">Arum esculentum</name>
    <dbReference type="NCBI Taxonomy" id="4460"/>
    <lineage>
        <taxon>Eukaryota</taxon>
        <taxon>Viridiplantae</taxon>
        <taxon>Streptophyta</taxon>
        <taxon>Embryophyta</taxon>
        <taxon>Tracheophyta</taxon>
        <taxon>Spermatophyta</taxon>
        <taxon>Magnoliopsida</taxon>
        <taxon>Liliopsida</taxon>
        <taxon>Araceae</taxon>
        <taxon>Aroideae</taxon>
        <taxon>Colocasieae</taxon>
        <taxon>Colocasia</taxon>
    </lineage>
</organism>
<comment type="caution">
    <text evidence="11">The sequence shown here is derived from an EMBL/GenBank/DDBJ whole genome shotgun (WGS) entry which is preliminary data.</text>
</comment>
<keyword evidence="6" id="KW-0804">Transcription</keyword>
<evidence type="ECO:0000256" key="5">
    <source>
        <dbReference type="ARBA" id="ARBA00023015"/>
    </source>
</evidence>